<keyword evidence="4 5" id="KW-0472">Membrane</keyword>
<evidence type="ECO:0000259" key="6">
    <source>
        <dbReference type="PROSITE" id="PS50850"/>
    </source>
</evidence>
<feature type="transmembrane region" description="Helical" evidence="5">
    <location>
        <begin position="318"/>
        <end position="340"/>
    </location>
</feature>
<accession>A0A9P6LGF6</accession>
<dbReference type="GO" id="GO:0140115">
    <property type="term" value="P:export across plasma membrane"/>
    <property type="evidence" value="ECO:0007669"/>
    <property type="project" value="UniProtKB-ARBA"/>
</dbReference>
<evidence type="ECO:0000256" key="3">
    <source>
        <dbReference type="ARBA" id="ARBA00022989"/>
    </source>
</evidence>
<evidence type="ECO:0000256" key="1">
    <source>
        <dbReference type="ARBA" id="ARBA00004141"/>
    </source>
</evidence>
<feature type="transmembrane region" description="Helical" evidence="5">
    <location>
        <begin position="263"/>
        <end position="282"/>
    </location>
</feature>
<dbReference type="Gene3D" id="1.20.1250.20">
    <property type="entry name" value="MFS general substrate transporter like domains"/>
    <property type="match status" value="1"/>
</dbReference>
<dbReference type="PROSITE" id="PS50850">
    <property type="entry name" value="MFS"/>
    <property type="match status" value="1"/>
</dbReference>
<dbReference type="PROSITE" id="PS00216">
    <property type="entry name" value="SUGAR_TRANSPORT_1"/>
    <property type="match status" value="1"/>
</dbReference>
<feature type="domain" description="Major facilitator superfamily (MFS) profile" evidence="6">
    <location>
        <begin position="228"/>
        <end position="464"/>
    </location>
</feature>
<keyword evidence="3 5" id="KW-1133">Transmembrane helix</keyword>
<dbReference type="AlphaFoldDB" id="A0A9P6LGF6"/>
<feature type="transmembrane region" description="Helical" evidence="5">
    <location>
        <begin position="294"/>
        <end position="312"/>
    </location>
</feature>
<keyword evidence="2 5" id="KW-0812">Transmembrane</keyword>
<dbReference type="OrthoDB" id="2520703at2759"/>
<comment type="caution">
    <text evidence="7">The sequence shown here is derived from an EMBL/GenBank/DDBJ whole genome shotgun (WGS) entry which is preliminary data.</text>
</comment>
<feature type="transmembrane region" description="Helical" evidence="5">
    <location>
        <begin position="352"/>
        <end position="375"/>
    </location>
</feature>
<dbReference type="GO" id="GO:0022857">
    <property type="term" value="F:transmembrane transporter activity"/>
    <property type="evidence" value="ECO:0007669"/>
    <property type="project" value="InterPro"/>
</dbReference>
<organism evidence="7 8">
    <name type="scientific">Colletotrichum karsti</name>
    <dbReference type="NCBI Taxonomy" id="1095194"/>
    <lineage>
        <taxon>Eukaryota</taxon>
        <taxon>Fungi</taxon>
        <taxon>Dikarya</taxon>
        <taxon>Ascomycota</taxon>
        <taxon>Pezizomycotina</taxon>
        <taxon>Sordariomycetes</taxon>
        <taxon>Hypocreomycetidae</taxon>
        <taxon>Glomerellales</taxon>
        <taxon>Glomerellaceae</taxon>
        <taxon>Colletotrichum</taxon>
        <taxon>Colletotrichum boninense species complex</taxon>
    </lineage>
</organism>
<dbReference type="InterPro" id="IPR011701">
    <property type="entry name" value="MFS"/>
</dbReference>
<evidence type="ECO:0000256" key="5">
    <source>
        <dbReference type="SAM" id="Phobius"/>
    </source>
</evidence>
<comment type="subcellular location">
    <subcellularLocation>
        <location evidence="1">Membrane</location>
        <topology evidence="1">Multi-pass membrane protein</topology>
    </subcellularLocation>
</comment>
<dbReference type="SUPFAM" id="SSF103473">
    <property type="entry name" value="MFS general substrate transporter"/>
    <property type="match status" value="1"/>
</dbReference>
<gene>
    <name evidence="7" type="ORF">CkaCkLH20_10468</name>
</gene>
<dbReference type="Pfam" id="PF07690">
    <property type="entry name" value="MFS_1"/>
    <property type="match status" value="1"/>
</dbReference>
<dbReference type="GeneID" id="62166256"/>
<dbReference type="EMBL" id="JAATWM020000040">
    <property type="protein sequence ID" value="KAF9872131.1"/>
    <property type="molecule type" value="Genomic_DNA"/>
</dbReference>
<dbReference type="GO" id="GO:0042908">
    <property type="term" value="P:xenobiotic transport"/>
    <property type="evidence" value="ECO:0007669"/>
    <property type="project" value="UniProtKB-ARBA"/>
</dbReference>
<evidence type="ECO:0000256" key="4">
    <source>
        <dbReference type="ARBA" id="ARBA00023136"/>
    </source>
</evidence>
<sequence length="464" mass="52325">MTSLISLPVEVLDQILGYLTPHQQLHDIKVMKPSIENIAYQQDKKFKLPGLLNLSITCKTLGRMIQPIIFHSFVQHDNFWNNDDSPPAFLHHLGKFLRTLVERPDLAQVVQIVDIEIFDQRCDCCYNTLDRMTEEETIWIAEYSAKTGLPMDTSDTSTIATLATQRESNTWDSWDVAEALIQNLLLMTPNLSRLNLCLPRDWNFKPLMEWSRHIDLKTGSRPEFLQNVRHMELEIQVDDSNDRSIFGPCQEAVAKEFEVSEQVAILGTSLFLLGYVFGPLIIGPLSEKFGRKYPLIGGVALSSIFGLMPALGKNIETILIGRFLSGFFGVAPIAVIGGVISDCWDAAGRGAAMATCVCFIMSGPTIGPIIGGAMIENSINWRWTMWLVCIAGFALCLLGLLTMEESYPPRILQLKARSLRKETGTCNIRSALDNEGMQMNYIVRVYLIRPWRKDLPAHFNLRQR</sequence>
<evidence type="ECO:0000256" key="2">
    <source>
        <dbReference type="ARBA" id="ARBA00022692"/>
    </source>
</evidence>
<proteinExistence type="predicted"/>
<dbReference type="PANTHER" id="PTHR23502">
    <property type="entry name" value="MAJOR FACILITATOR SUPERFAMILY"/>
    <property type="match status" value="1"/>
</dbReference>
<dbReference type="InterPro" id="IPR036259">
    <property type="entry name" value="MFS_trans_sf"/>
</dbReference>
<name>A0A9P6LGF6_9PEZI</name>
<reference evidence="7" key="2">
    <citation type="submission" date="2020-11" db="EMBL/GenBank/DDBJ databases">
        <title>Whole genome sequencing of Colletotrichum sp.</title>
        <authorList>
            <person name="Li H."/>
        </authorList>
    </citation>
    <scope>NUCLEOTIDE SEQUENCE</scope>
    <source>
        <strain evidence="7">CkLH20</strain>
    </source>
</reference>
<dbReference type="InterPro" id="IPR005829">
    <property type="entry name" value="Sugar_transporter_CS"/>
</dbReference>
<evidence type="ECO:0000313" key="8">
    <source>
        <dbReference type="Proteomes" id="UP000781932"/>
    </source>
</evidence>
<dbReference type="InterPro" id="IPR020846">
    <property type="entry name" value="MFS_dom"/>
</dbReference>
<evidence type="ECO:0000313" key="7">
    <source>
        <dbReference type="EMBL" id="KAF9872131.1"/>
    </source>
</evidence>
<keyword evidence="8" id="KW-1185">Reference proteome</keyword>
<dbReference type="RefSeq" id="XP_038741592.1">
    <property type="nucleotide sequence ID" value="XM_038893182.1"/>
</dbReference>
<dbReference type="PANTHER" id="PTHR23502:SF156">
    <property type="entry name" value="TRANSPORTER, PUTATIVE (AFU_ORTHOLOGUE AFUA_5G00420)-RELATED"/>
    <property type="match status" value="1"/>
</dbReference>
<protein>
    <submittedName>
        <fullName evidence="7">Polyamine transporter 4</fullName>
    </submittedName>
</protein>
<reference evidence="7" key="1">
    <citation type="submission" date="2020-03" db="EMBL/GenBank/DDBJ databases">
        <authorList>
            <person name="He L."/>
        </authorList>
    </citation>
    <scope>NUCLEOTIDE SEQUENCE</scope>
    <source>
        <strain evidence="7">CkLH20</strain>
    </source>
</reference>
<dbReference type="Proteomes" id="UP000781932">
    <property type="component" value="Unassembled WGS sequence"/>
</dbReference>
<feature type="transmembrane region" description="Helical" evidence="5">
    <location>
        <begin position="381"/>
        <end position="401"/>
    </location>
</feature>
<dbReference type="GO" id="GO:0005886">
    <property type="term" value="C:plasma membrane"/>
    <property type="evidence" value="ECO:0007669"/>
    <property type="project" value="TreeGrafter"/>
</dbReference>